<dbReference type="Proteomes" id="UP000095712">
    <property type="component" value="Unassembled WGS sequence"/>
</dbReference>
<sequence>MKHYLDLVPISAKVHRKQNRMSIFCIILAVFLITAIFGMADMFIRSQIIQAKIDNGDFHITVQGITDEEARLIKKRPDVKAAARYGVLNFNDDKGYTISDKKSIIVGADEEFVTQLQMGVINEGNFPQNDNEAMITKNAGENLGLQIGDTVTIKRPGEPELSYQISGFCNNTSKIMSEDAYGVFLTTSAFREIGDISDSTVLADHNMVLFVQFTKTYNIQNTINRLKEDCNLSAEQISENTKLLGLLGQSSNSFMMQVYISAFVLFVLVLTAGIMMITSSLNSNVAQRTEFFGLMRCVGATPKQIMKFVRKEALNWCKVAIPIGIITGVLIIWILCALLRVLSPEFFSAMPIFGISIPSIAAGIAIGILTVLLASCSPAKKAAKVSPLAAVSGNAINLQPVRTAANTKFFKVDTALGIHHAKSSRKNFFLTITSFSLSVILFLSFSVAVTFMNHVLTPLRPWTADISVISPDNTCSIDSGLLEKLQENPAVNRAYGRMFAYDVPLMVNGIDKITDVISYEQKQFDWADEYLLSGSVQAALDEANTGLIVYEPKSDVKVGDIVKIDIQGRTTEVKIVGMLSDCPFNNAADVETIICSENTFQNITGLSDYTIIDMQLNRNATDNEVNTIRQMVGTDVTFSDERMGNESTRGIYYCMWLFIYGFLAVIAFITVFNIINNISLSVTARVKQYGAFRAIGLSMKQLTKMIIAEALTYTISGAVTGTILGLIFHKLLFGMMISYNWGDPWAVPWTELGIIVLIMLFSIIFAVYSPVKRLQKMSIVENISAQ</sequence>
<evidence type="ECO:0000256" key="7">
    <source>
        <dbReference type="SAM" id="Phobius"/>
    </source>
</evidence>
<keyword evidence="4 7" id="KW-1133">Transmembrane helix</keyword>
<feature type="transmembrane region" description="Helical" evidence="7">
    <location>
        <begin position="706"/>
        <end position="729"/>
    </location>
</feature>
<evidence type="ECO:0000313" key="11">
    <source>
        <dbReference type="Proteomes" id="UP000095712"/>
    </source>
</evidence>
<keyword evidence="5 7" id="KW-0472">Membrane</keyword>
<evidence type="ECO:0000256" key="2">
    <source>
        <dbReference type="ARBA" id="ARBA00022475"/>
    </source>
</evidence>
<evidence type="ECO:0000313" key="10">
    <source>
        <dbReference type="EMBL" id="CUQ07864.1"/>
    </source>
</evidence>
<feature type="transmembrane region" description="Helical" evidence="7">
    <location>
        <begin position="749"/>
        <end position="768"/>
    </location>
</feature>
<evidence type="ECO:0000259" key="9">
    <source>
        <dbReference type="Pfam" id="PF12704"/>
    </source>
</evidence>
<dbReference type="EMBL" id="CZAW01000068">
    <property type="protein sequence ID" value="CUQ07864.1"/>
    <property type="molecule type" value="Genomic_DNA"/>
</dbReference>
<dbReference type="RefSeq" id="WP_055153580.1">
    <property type="nucleotide sequence ID" value="NZ_CZAW01000068.1"/>
</dbReference>
<comment type="similarity">
    <text evidence="6">Belongs to the ABC-4 integral membrane protein family.</text>
</comment>
<feature type="transmembrane region" description="Helical" evidence="7">
    <location>
        <begin position="352"/>
        <end position="374"/>
    </location>
</feature>
<evidence type="ECO:0000256" key="1">
    <source>
        <dbReference type="ARBA" id="ARBA00004651"/>
    </source>
</evidence>
<feature type="transmembrane region" description="Helical" evidence="7">
    <location>
        <begin position="428"/>
        <end position="452"/>
    </location>
</feature>
<feature type="domain" description="MacB-like periplasmic core" evidence="9">
    <location>
        <begin position="22"/>
        <end position="226"/>
    </location>
</feature>
<comment type="subcellular location">
    <subcellularLocation>
        <location evidence="1">Cell membrane</location>
        <topology evidence="1">Multi-pass membrane protein</topology>
    </subcellularLocation>
</comment>
<dbReference type="InterPro" id="IPR003838">
    <property type="entry name" value="ABC3_permease_C"/>
</dbReference>
<name>A0A174TCG6_9FIRM</name>
<dbReference type="InterPro" id="IPR050250">
    <property type="entry name" value="Macrolide_Exporter_MacB"/>
</dbReference>
<dbReference type="AlphaFoldDB" id="A0A174TCG6"/>
<organism evidence="10 11">
    <name type="scientific">Blautia wexlerae</name>
    <dbReference type="NCBI Taxonomy" id="418240"/>
    <lineage>
        <taxon>Bacteria</taxon>
        <taxon>Bacillati</taxon>
        <taxon>Bacillota</taxon>
        <taxon>Clostridia</taxon>
        <taxon>Lachnospirales</taxon>
        <taxon>Lachnospiraceae</taxon>
        <taxon>Blautia</taxon>
    </lineage>
</organism>
<evidence type="ECO:0000256" key="5">
    <source>
        <dbReference type="ARBA" id="ARBA00023136"/>
    </source>
</evidence>
<dbReference type="InterPro" id="IPR025857">
    <property type="entry name" value="MacB_PCD"/>
</dbReference>
<dbReference type="GO" id="GO:0005886">
    <property type="term" value="C:plasma membrane"/>
    <property type="evidence" value="ECO:0007669"/>
    <property type="project" value="UniProtKB-SubCell"/>
</dbReference>
<dbReference type="PANTHER" id="PTHR30572">
    <property type="entry name" value="MEMBRANE COMPONENT OF TRANSPORTER-RELATED"/>
    <property type="match status" value="1"/>
</dbReference>
<gene>
    <name evidence="10" type="ORF">ERS852523_03873</name>
</gene>
<evidence type="ECO:0000256" key="3">
    <source>
        <dbReference type="ARBA" id="ARBA00022692"/>
    </source>
</evidence>
<dbReference type="OrthoDB" id="9793166at2"/>
<keyword evidence="3 7" id="KW-0812">Transmembrane</keyword>
<proteinExistence type="inferred from homology"/>
<evidence type="ECO:0000256" key="6">
    <source>
        <dbReference type="ARBA" id="ARBA00038076"/>
    </source>
</evidence>
<dbReference type="Pfam" id="PF12704">
    <property type="entry name" value="MacB_PCD"/>
    <property type="match status" value="1"/>
</dbReference>
<evidence type="ECO:0000259" key="8">
    <source>
        <dbReference type="Pfam" id="PF02687"/>
    </source>
</evidence>
<feature type="domain" description="ABC3 transporter permease C-terminal" evidence="8">
    <location>
        <begin position="662"/>
        <end position="778"/>
    </location>
</feature>
<keyword evidence="2" id="KW-1003">Cell membrane</keyword>
<dbReference type="PANTHER" id="PTHR30572:SF4">
    <property type="entry name" value="ABC TRANSPORTER PERMEASE YTRF"/>
    <property type="match status" value="1"/>
</dbReference>
<feature type="transmembrane region" description="Helical" evidence="7">
    <location>
        <begin position="316"/>
        <end position="340"/>
    </location>
</feature>
<protein>
    <submittedName>
        <fullName evidence="10">Acidobacterial duplicated orphan permease</fullName>
    </submittedName>
</protein>
<evidence type="ECO:0000256" key="4">
    <source>
        <dbReference type="ARBA" id="ARBA00022989"/>
    </source>
</evidence>
<feature type="transmembrane region" description="Helical" evidence="7">
    <location>
        <begin position="21"/>
        <end position="44"/>
    </location>
</feature>
<reference evidence="10 11" key="1">
    <citation type="submission" date="2015-09" db="EMBL/GenBank/DDBJ databases">
        <authorList>
            <consortium name="Pathogen Informatics"/>
        </authorList>
    </citation>
    <scope>NUCLEOTIDE SEQUENCE [LARGE SCALE GENOMIC DNA]</scope>
    <source>
        <strain evidence="10 11">2789STDY5834911</strain>
    </source>
</reference>
<feature type="transmembrane region" description="Helical" evidence="7">
    <location>
        <begin position="650"/>
        <end position="675"/>
    </location>
</feature>
<feature type="domain" description="ABC3 transporter permease C-terminal" evidence="8">
    <location>
        <begin position="264"/>
        <end position="387"/>
    </location>
</feature>
<feature type="transmembrane region" description="Helical" evidence="7">
    <location>
        <begin position="258"/>
        <end position="278"/>
    </location>
</feature>
<dbReference type="Pfam" id="PF02687">
    <property type="entry name" value="FtsX"/>
    <property type="match status" value="2"/>
</dbReference>
<dbReference type="GO" id="GO:0022857">
    <property type="term" value="F:transmembrane transporter activity"/>
    <property type="evidence" value="ECO:0007669"/>
    <property type="project" value="TreeGrafter"/>
</dbReference>
<accession>A0A174TCG6</accession>